<evidence type="ECO:0000259" key="1">
    <source>
        <dbReference type="Pfam" id="PF04085"/>
    </source>
</evidence>
<accession>A0A2M8GFF2</accession>
<proteinExistence type="predicted"/>
<feature type="domain" description="Rod shape-determining protein MreC beta-barrel core" evidence="1">
    <location>
        <begin position="1"/>
        <end position="53"/>
    </location>
</feature>
<dbReference type="Proteomes" id="UP000230384">
    <property type="component" value="Unassembled WGS sequence"/>
</dbReference>
<dbReference type="Pfam" id="PF04085">
    <property type="entry name" value="MreC"/>
    <property type="match status" value="1"/>
</dbReference>
<gene>
    <name evidence="2" type="ORF">CO010_03935</name>
</gene>
<dbReference type="AlphaFoldDB" id="A0A2M8GFF2"/>
<dbReference type="Gene3D" id="2.40.10.350">
    <property type="entry name" value="Rod shape-determining protein MreC, domain 2"/>
    <property type="match status" value="1"/>
</dbReference>
<evidence type="ECO:0000313" key="3">
    <source>
        <dbReference type="Proteomes" id="UP000230384"/>
    </source>
</evidence>
<name>A0A2M8GFF2_9BACT</name>
<sequence length="55" mass="6227">KGDLVITSGEENWLPDLLIGQIEEVLPKTAELYQTARVSALLDYQKLRIVFIVAR</sequence>
<evidence type="ECO:0000313" key="2">
    <source>
        <dbReference type="EMBL" id="PJC75981.1"/>
    </source>
</evidence>
<dbReference type="EMBL" id="PFQN01000055">
    <property type="protein sequence ID" value="PJC75981.1"/>
    <property type="molecule type" value="Genomic_DNA"/>
</dbReference>
<comment type="caution">
    <text evidence="2">The sequence shown here is derived from an EMBL/GenBank/DDBJ whole genome shotgun (WGS) entry which is preliminary data.</text>
</comment>
<dbReference type="InterPro" id="IPR042175">
    <property type="entry name" value="Cell/Rod_MreC_2"/>
</dbReference>
<dbReference type="InterPro" id="IPR055342">
    <property type="entry name" value="MreC_beta-barrel_core"/>
</dbReference>
<reference evidence="3" key="1">
    <citation type="submission" date="2017-09" db="EMBL/GenBank/DDBJ databases">
        <title>Depth-based differentiation of microbial function through sediment-hosted aquifers and enrichment of novel symbionts in the deep terrestrial subsurface.</title>
        <authorList>
            <person name="Probst A.J."/>
            <person name="Ladd B."/>
            <person name="Jarett J.K."/>
            <person name="Geller-Mcgrath D.E."/>
            <person name="Sieber C.M.K."/>
            <person name="Emerson J.B."/>
            <person name="Anantharaman K."/>
            <person name="Thomas B.C."/>
            <person name="Malmstrom R."/>
            <person name="Stieglmeier M."/>
            <person name="Klingl A."/>
            <person name="Woyke T."/>
            <person name="Ryan C.M."/>
            <person name="Banfield J.F."/>
        </authorList>
    </citation>
    <scope>NUCLEOTIDE SEQUENCE [LARGE SCALE GENOMIC DNA]</scope>
</reference>
<organism evidence="2 3">
    <name type="scientific">Candidatus Shapirobacteria bacterium CG_4_8_14_3_um_filter_39_11</name>
    <dbReference type="NCBI Taxonomy" id="1974875"/>
    <lineage>
        <taxon>Bacteria</taxon>
        <taxon>Candidatus Shapironibacteriota</taxon>
    </lineage>
</organism>
<feature type="non-terminal residue" evidence="2">
    <location>
        <position position="1"/>
    </location>
</feature>
<protein>
    <recommendedName>
        <fullName evidence="1">Rod shape-determining protein MreC beta-barrel core domain-containing protein</fullName>
    </recommendedName>
</protein>